<dbReference type="InterPro" id="IPR039426">
    <property type="entry name" value="TonB-dep_rcpt-like"/>
</dbReference>
<accession>A0A1Y1T2P2</accession>
<comment type="subcellular location">
    <subcellularLocation>
        <location evidence="1 7">Cell outer membrane</location>
        <topology evidence="1 7">Multi-pass membrane protein</topology>
    </subcellularLocation>
</comment>
<dbReference type="NCBIfam" id="TIGR04056">
    <property type="entry name" value="OMP_RagA_SusC"/>
    <property type="match status" value="1"/>
</dbReference>
<name>A0A1Y1T2P2_9FLAO</name>
<evidence type="ECO:0000259" key="8">
    <source>
        <dbReference type="Pfam" id="PF07715"/>
    </source>
</evidence>
<dbReference type="Pfam" id="PF13715">
    <property type="entry name" value="CarbopepD_reg_2"/>
    <property type="match status" value="1"/>
</dbReference>
<dbReference type="InterPro" id="IPR012910">
    <property type="entry name" value="Plug_dom"/>
</dbReference>
<comment type="similarity">
    <text evidence="7">Belongs to the TonB-dependent receptor family.</text>
</comment>
<gene>
    <name evidence="9" type="ORF">IIF7_14614</name>
</gene>
<dbReference type="AlphaFoldDB" id="A0A1Y1T2P2"/>
<evidence type="ECO:0000256" key="2">
    <source>
        <dbReference type="ARBA" id="ARBA00022448"/>
    </source>
</evidence>
<evidence type="ECO:0000256" key="3">
    <source>
        <dbReference type="ARBA" id="ARBA00022452"/>
    </source>
</evidence>
<dbReference type="Gene3D" id="2.60.40.1120">
    <property type="entry name" value="Carboxypeptidase-like, regulatory domain"/>
    <property type="match status" value="1"/>
</dbReference>
<evidence type="ECO:0000313" key="9">
    <source>
        <dbReference type="EMBL" id="ORL44753.1"/>
    </source>
</evidence>
<keyword evidence="10" id="KW-1185">Reference proteome</keyword>
<dbReference type="InterPro" id="IPR023996">
    <property type="entry name" value="TonB-dep_OMP_SusC/RagA"/>
</dbReference>
<dbReference type="InterPro" id="IPR036942">
    <property type="entry name" value="Beta-barrel_TonB_sf"/>
</dbReference>
<evidence type="ECO:0000256" key="5">
    <source>
        <dbReference type="ARBA" id="ARBA00023136"/>
    </source>
</evidence>
<dbReference type="NCBIfam" id="TIGR04057">
    <property type="entry name" value="SusC_RagA_signa"/>
    <property type="match status" value="1"/>
</dbReference>
<dbReference type="InterPro" id="IPR008969">
    <property type="entry name" value="CarboxyPept-like_regulatory"/>
</dbReference>
<dbReference type="SUPFAM" id="SSF49464">
    <property type="entry name" value="Carboxypeptidase regulatory domain-like"/>
    <property type="match status" value="1"/>
</dbReference>
<dbReference type="InterPro" id="IPR037066">
    <property type="entry name" value="Plug_dom_sf"/>
</dbReference>
<evidence type="ECO:0000256" key="1">
    <source>
        <dbReference type="ARBA" id="ARBA00004571"/>
    </source>
</evidence>
<keyword evidence="2 7" id="KW-0813">Transport</keyword>
<dbReference type="FunFam" id="2.170.130.10:FF:000003">
    <property type="entry name" value="SusC/RagA family TonB-linked outer membrane protein"/>
    <property type="match status" value="1"/>
</dbReference>
<sequence>MFLVPFYGAELKVEEFQEQEITISGTVTSSEDNLGVPGVNVMIKGVANRGAITDMDGRYTIEVPVGATLVYSFIGYKTVERKVNNQTEINVVLEIDQDSLGEVIIVGYGRQEKASVVGSISQTTGENLQRTGGVTNIGAALTGQLPGVVTTSSTGLPGSEDPNIYIRGQTSWNNSRPLILVDGIERSMNDVAISSVESISVLKDASATAVYGVRGANGVILITTKRGKQGKASINVRANTIVKTASRLPAKYDSYDALMLRNQSIERELSVSPVSWEDYRPLGIIDKYRYPADLTEAERYPNVDWEDVLFQDYALSHNASVNVAGGTELVRYFAAVDYLSEGDLFKIVDNDQGYQPGFRFDRINVRSNLDFDLTKTTVFSTNLFGSNGVQKTPWDFSGNGPWAAAYRTAPDAMLPYYTSTNTYGFYFPHDANQPNSYRDLARAGFEKQTQAKITADFRLKQSLDFITDGLTLEGLYSYDNTFREVDRGVNDGAFQNIQRMWVNPDTGEIIYNLPIDASTQLDFVDQRLWGTNAGSVALGSTYRRQYYSGRLNYLGDFGLHSVTLLGLFSREKYATGSEFSHFREDWVFRGTYNYDYRYFLEFNGAYNGSEKFGPKNRFAFFPSVSGGWMLSNESFMKPLDFINTFKIRASWGRIGDDSVGGRWLYADQWNYGGSSILGRLSSNESPYTYFRNTSMGNPDISWETVEKKNIGVDFSLLDGLISGSFDYFNDHRTDILIGGGSRAIPSFFGGSAPTGNLGEVKSSGYEFALNLSKDLNSDLTVWANINMTHAENEIVFADDPQLYPGYQKSAGYSIGQNTSYLDSGYLTSWDEVLGSTPRQINDNVKLPGDYNIIDFNGDGIIDSYDQAPYGYTGVPQNTFSSMLGVDWKGFNFSMQFYGVSNVTREVFFPTFSESNNNAYVEGDYWTIKDGGDVPLPRWLAPKGNEAVGTRYIYDGSYLRLKTAELGYTFRDGWIESIGMNSCKFYLSGNNLFLWTKMPDDRESNFSGNSRGGAYPTMRRITFGFDVNF</sequence>
<evidence type="ECO:0000256" key="6">
    <source>
        <dbReference type="ARBA" id="ARBA00023237"/>
    </source>
</evidence>
<keyword evidence="3 7" id="KW-1134">Transmembrane beta strand</keyword>
<dbReference type="SUPFAM" id="SSF56935">
    <property type="entry name" value="Porins"/>
    <property type="match status" value="1"/>
</dbReference>
<keyword evidence="9" id="KW-0675">Receptor</keyword>
<feature type="domain" description="TonB-dependent receptor plug" evidence="8">
    <location>
        <begin position="113"/>
        <end position="219"/>
    </location>
</feature>
<dbReference type="GO" id="GO:0009279">
    <property type="term" value="C:cell outer membrane"/>
    <property type="evidence" value="ECO:0007669"/>
    <property type="project" value="UniProtKB-SubCell"/>
</dbReference>
<evidence type="ECO:0000256" key="4">
    <source>
        <dbReference type="ARBA" id="ARBA00022692"/>
    </source>
</evidence>
<dbReference type="Proteomes" id="UP000192746">
    <property type="component" value="Unassembled WGS sequence"/>
</dbReference>
<proteinExistence type="inferred from homology"/>
<evidence type="ECO:0000313" key="10">
    <source>
        <dbReference type="Proteomes" id="UP000192746"/>
    </source>
</evidence>
<organism evidence="9 10">
    <name type="scientific">Zunongwangia atlantica 22II14-10F7</name>
    <dbReference type="NCBI Taxonomy" id="1185767"/>
    <lineage>
        <taxon>Bacteria</taxon>
        <taxon>Pseudomonadati</taxon>
        <taxon>Bacteroidota</taxon>
        <taxon>Flavobacteriia</taxon>
        <taxon>Flavobacteriales</taxon>
        <taxon>Flavobacteriaceae</taxon>
        <taxon>Zunongwangia</taxon>
    </lineage>
</organism>
<dbReference type="Pfam" id="PF07715">
    <property type="entry name" value="Plug"/>
    <property type="match status" value="1"/>
</dbReference>
<dbReference type="PROSITE" id="PS52016">
    <property type="entry name" value="TONB_DEPENDENT_REC_3"/>
    <property type="match status" value="1"/>
</dbReference>
<reference evidence="9 10" key="1">
    <citation type="submission" date="2013-04" db="EMBL/GenBank/DDBJ databases">
        <title>Zunongwangia sp. 22II14-10F7 Genome Sequencing.</title>
        <authorList>
            <person name="Lai Q."/>
            <person name="Shao Z."/>
        </authorList>
    </citation>
    <scope>NUCLEOTIDE SEQUENCE [LARGE SCALE GENOMIC DNA]</scope>
    <source>
        <strain evidence="9 10">22II14-10F7</strain>
    </source>
</reference>
<evidence type="ECO:0000256" key="7">
    <source>
        <dbReference type="PROSITE-ProRule" id="PRU01360"/>
    </source>
</evidence>
<comment type="caution">
    <text evidence="9">The sequence shown here is derived from an EMBL/GenBank/DDBJ whole genome shotgun (WGS) entry which is preliminary data.</text>
</comment>
<dbReference type="EMBL" id="ARYN01000013">
    <property type="protein sequence ID" value="ORL44753.1"/>
    <property type="molecule type" value="Genomic_DNA"/>
</dbReference>
<dbReference type="InterPro" id="IPR023997">
    <property type="entry name" value="TonB-dep_OMP_SusC/RagA_CS"/>
</dbReference>
<dbReference type="Gene3D" id="2.170.130.10">
    <property type="entry name" value="TonB-dependent receptor, plug domain"/>
    <property type="match status" value="1"/>
</dbReference>
<dbReference type="STRING" id="1185767.IIF7_14614"/>
<keyword evidence="4 7" id="KW-0812">Transmembrane</keyword>
<dbReference type="Gene3D" id="2.40.170.20">
    <property type="entry name" value="TonB-dependent receptor, beta-barrel domain"/>
    <property type="match status" value="1"/>
</dbReference>
<keyword evidence="5 7" id="KW-0472">Membrane</keyword>
<protein>
    <submittedName>
        <fullName evidence="9">TonB-dependent Receptor Plug domain-containing protein</fullName>
    </submittedName>
</protein>
<keyword evidence="6 7" id="KW-0998">Cell outer membrane</keyword>